<dbReference type="Pfam" id="PF00825">
    <property type="entry name" value="Ribonuclease_P"/>
    <property type="match status" value="1"/>
</dbReference>
<keyword evidence="1 6" id="KW-0819">tRNA processing</keyword>
<protein>
    <recommendedName>
        <fullName evidence="6">Ribonuclease P protein component</fullName>
        <shortName evidence="6">RNase P protein</shortName>
        <shortName evidence="6">RNaseP protein</shortName>
        <ecNumber evidence="6">3.1.26.5</ecNumber>
    </recommendedName>
    <alternativeName>
        <fullName evidence="6">Protein C5</fullName>
    </alternativeName>
</protein>
<evidence type="ECO:0000256" key="6">
    <source>
        <dbReference type="HAMAP-Rule" id="MF_00227"/>
    </source>
</evidence>
<keyword evidence="3 6" id="KW-0255">Endonuclease</keyword>
<dbReference type="OrthoDB" id="1524972at2"/>
<keyword evidence="2 6" id="KW-0540">Nuclease</keyword>
<reference evidence="8" key="1">
    <citation type="submission" date="2016-10" db="EMBL/GenBank/DDBJ databases">
        <authorList>
            <person name="Varghese N."/>
            <person name="Submissions S."/>
        </authorList>
    </citation>
    <scope>NUCLEOTIDE SEQUENCE [LARGE SCALE GENOMIC DNA]</scope>
    <source>
        <strain evidence="8">DSM 19110</strain>
    </source>
</reference>
<dbReference type="Gene3D" id="3.30.230.10">
    <property type="match status" value="1"/>
</dbReference>
<comment type="subunit">
    <text evidence="6">Consists of a catalytic RNA component (M1 or rnpB) and a protein subunit.</text>
</comment>
<proteinExistence type="inferred from homology"/>
<evidence type="ECO:0000313" key="7">
    <source>
        <dbReference type="EMBL" id="SDM18552.1"/>
    </source>
</evidence>
<dbReference type="GO" id="GO:0004526">
    <property type="term" value="F:ribonuclease P activity"/>
    <property type="evidence" value="ECO:0007669"/>
    <property type="project" value="UniProtKB-UniRule"/>
</dbReference>
<dbReference type="GO" id="GO:0001682">
    <property type="term" value="P:tRNA 5'-leader removal"/>
    <property type="evidence" value="ECO:0007669"/>
    <property type="project" value="UniProtKB-UniRule"/>
</dbReference>
<dbReference type="SUPFAM" id="SSF54211">
    <property type="entry name" value="Ribosomal protein S5 domain 2-like"/>
    <property type="match status" value="1"/>
</dbReference>
<evidence type="ECO:0000256" key="3">
    <source>
        <dbReference type="ARBA" id="ARBA00022759"/>
    </source>
</evidence>
<dbReference type="InterPro" id="IPR020568">
    <property type="entry name" value="Ribosomal_Su5_D2-typ_SF"/>
</dbReference>
<keyword evidence="4 6" id="KW-0378">Hydrolase</keyword>
<dbReference type="Proteomes" id="UP000183200">
    <property type="component" value="Unassembled WGS sequence"/>
</dbReference>
<dbReference type="EMBL" id="FNGY01000003">
    <property type="protein sequence ID" value="SDM18552.1"/>
    <property type="molecule type" value="Genomic_DNA"/>
</dbReference>
<comment type="function">
    <text evidence="6">RNaseP catalyzes the removal of the 5'-leader sequence from pre-tRNA to produce the mature 5'-terminus. It can also cleave other RNA substrates such as 4.5S RNA. The protein component plays an auxiliary but essential role in vivo by binding to the 5'-leader sequence and broadening the substrate specificity of the ribozyme.</text>
</comment>
<dbReference type="STRING" id="430522.BFS30_01050"/>
<comment type="catalytic activity">
    <reaction evidence="6">
        <text>Endonucleolytic cleavage of RNA, removing 5'-extranucleotides from tRNA precursor.</text>
        <dbReference type="EC" id="3.1.26.5"/>
    </reaction>
</comment>
<evidence type="ECO:0000313" key="8">
    <source>
        <dbReference type="Proteomes" id="UP000183200"/>
    </source>
</evidence>
<dbReference type="InterPro" id="IPR000100">
    <property type="entry name" value="RNase_P"/>
</dbReference>
<evidence type="ECO:0000256" key="1">
    <source>
        <dbReference type="ARBA" id="ARBA00022694"/>
    </source>
</evidence>
<keyword evidence="5 6" id="KW-0694">RNA-binding</keyword>
<evidence type="ECO:0000256" key="5">
    <source>
        <dbReference type="ARBA" id="ARBA00022884"/>
    </source>
</evidence>
<dbReference type="RefSeq" id="WP_074606889.1">
    <property type="nucleotide sequence ID" value="NZ_FNGY01000003.1"/>
</dbReference>
<keyword evidence="8" id="KW-1185">Reference proteome</keyword>
<gene>
    <name evidence="6" type="primary">rnpA</name>
    <name evidence="7" type="ORF">SAMN05421820_103133</name>
</gene>
<name>A0A1G9R5G4_9SPHI</name>
<accession>A0A1G9R5G4</accession>
<comment type="similarity">
    <text evidence="6">Belongs to the RnpA family.</text>
</comment>
<sequence>MNTFNKEERLCSRKLLDLLFKDGSSFLLYPFRVSYLFVDAPHSFPAQVVINVSKKRFKKAVDRNLIKRRSREAYRLQKQAELYPAIAEREQLLIFSLQFVGKKIYEFSFMEKKMDGALKRLVNNIKNDQGS</sequence>
<dbReference type="HAMAP" id="MF_00227">
    <property type="entry name" value="RNase_P"/>
    <property type="match status" value="1"/>
</dbReference>
<dbReference type="InterPro" id="IPR014721">
    <property type="entry name" value="Ribsml_uS5_D2-typ_fold_subgr"/>
</dbReference>
<evidence type="ECO:0000256" key="2">
    <source>
        <dbReference type="ARBA" id="ARBA00022722"/>
    </source>
</evidence>
<dbReference type="GO" id="GO:0000049">
    <property type="term" value="F:tRNA binding"/>
    <property type="evidence" value="ECO:0007669"/>
    <property type="project" value="UniProtKB-UniRule"/>
</dbReference>
<organism evidence="7 8">
    <name type="scientific">Pedobacter steynii</name>
    <dbReference type="NCBI Taxonomy" id="430522"/>
    <lineage>
        <taxon>Bacteria</taxon>
        <taxon>Pseudomonadati</taxon>
        <taxon>Bacteroidota</taxon>
        <taxon>Sphingobacteriia</taxon>
        <taxon>Sphingobacteriales</taxon>
        <taxon>Sphingobacteriaceae</taxon>
        <taxon>Pedobacter</taxon>
    </lineage>
</organism>
<evidence type="ECO:0000256" key="4">
    <source>
        <dbReference type="ARBA" id="ARBA00022801"/>
    </source>
</evidence>
<dbReference type="EC" id="3.1.26.5" evidence="6"/>
<dbReference type="AlphaFoldDB" id="A0A1G9R5G4"/>